<name>A0ABU5Q9K4_9BACT</name>
<dbReference type="RefSeq" id="WP_323296450.1">
    <property type="nucleotide sequence ID" value="NZ_JAYFUM010000009.1"/>
</dbReference>
<reference evidence="1 2" key="1">
    <citation type="submission" date="2023-12" db="EMBL/GenBank/DDBJ databases">
        <title>Novel species of the genus Arcicella isolated from rivers.</title>
        <authorList>
            <person name="Lu H."/>
        </authorList>
    </citation>
    <scope>NUCLEOTIDE SEQUENCE [LARGE SCALE GENOMIC DNA]</scope>
    <source>
        <strain evidence="1 2">KCTC 23307</strain>
    </source>
</reference>
<dbReference type="Proteomes" id="UP001302949">
    <property type="component" value="Unassembled WGS sequence"/>
</dbReference>
<keyword evidence="2" id="KW-1185">Reference proteome</keyword>
<proteinExistence type="predicted"/>
<gene>
    <name evidence="1" type="ORF">VB248_09085</name>
</gene>
<dbReference type="EMBL" id="JAYFUM010000009">
    <property type="protein sequence ID" value="MEA5139288.1"/>
    <property type="molecule type" value="Genomic_DNA"/>
</dbReference>
<evidence type="ECO:0000313" key="2">
    <source>
        <dbReference type="Proteomes" id="UP001302949"/>
    </source>
</evidence>
<accession>A0ABU5Q9K4</accession>
<sequence>MKHLIFTVCFVILHHSFAQKVGISVSSRFFHPLSKNDPLSTLDIIEKLNVTQIDWLYCSESSKIKLLKERNIKFSLAINPQIPDSGEYTAKGRIIGLNGEKYIAPWMKVWNQKNPNWGCVNSPFFNDLFIRKSKELVDLGAYAILVDDSRFNEQSVESGGCFCEYCVNKFTRYLIDLGHTEINDKFNYKEYLKSQGIMKFKYRDNTILYRQEFCDFQRKSVINFLNNWKYSIKTYSQKVDLLTNNYRGKWDSIYSIFDGGICEIVTDSLTDSYFQRIVKINNELKKSQSFTLVSNDIGLNLQFLLLCKKYSITAIAPWDVFIGTGKDNKPLRYYLDVDILAALYKNYSLFKGYKIIKNKDNSLLTLQFKKISNKKYILRNKAD</sequence>
<protein>
    <submittedName>
        <fullName evidence="1">Uncharacterized protein</fullName>
    </submittedName>
</protein>
<organism evidence="1 2">
    <name type="scientific">Arcicella rigui</name>
    <dbReference type="NCBI Taxonomy" id="797020"/>
    <lineage>
        <taxon>Bacteria</taxon>
        <taxon>Pseudomonadati</taxon>
        <taxon>Bacteroidota</taxon>
        <taxon>Cytophagia</taxon>
        <taxon>Cytophagales</taxon>
        <taxon>Flectobacillaceae</taxon>
        <taxon>Arcicella</taxon>
    </lineage>
</organism>
<evidence type="ECO:0000313" key="1">
    <source>
        <dbReference type="EMBL" id="MEA5139288.1"/>
    </source>
</evidence>
<comment type="caution">
    <text evidence="1">The sequence shown here is derived from an EMBL/GenBank/DDBJ whole genome shotgun (WGS) entry which is preliminary data.</text>
</comment>